<feature type="region of interest" description="Disordered" evidence="1">
    <location>
        <begin position="197"/>
        <end position="218"/>
    </location>
</feature>
<dbReference type="GO" id="GO:0006508">
    <property type="term" value="P:proteolysis"/>
    <property type="evidence" value="ECO:0007669"/>
    <property type="project" value="InterPro"/>
</dbReference>
<dbReference type="InterPro" id="IPR009003">
    <property type="entry name" value="Peptidase_S1_PA"/>
</dbReference>
<comment type="caution">
    <text evidence="3">The sequence shown here is derived from an EMBL/GenBank/DDBJ whole genome shotgun (WGS) entry which is preliminary data.</text>
</comment>
<dbReference type="PROSITE" id="PS50240">
    <property type="entry name" value="TRYPSIN_DOM"/>
    <property type="match status" value="1"/>
</dbReference>
<dbReference type="Gene3D" id="2.40.10.10">
    <property type="entry name" value="Trypsin-like serine proteases"/>
    <property type="match status" value="1"/>
</dbReference>
<dbReference type="SUPFAM" id="SSF50494">
    <property type="entry name" value="Trypsin-like serine proteases"/>
    <property type="match status" value="1"/>
</dbReference>
<evidence type="ECO:0000313" key="3">
    <source>
        <dbReference type="EMBL" id="RCN52347.1"/>
    </source>
</evidence>
<organism evidence="3 4">
    <name type="scientific">Ancylostoma caninum</name>
    <name type="common">Dog hookworm</name>
    <dbReference type="NCBI Taxonomy" id="29170"/>
    <lineage>
        <taxon>Eukaryota</taxon>
        <taxon>Metazoa</taxon>
        <taxon>Ecdysozoa</taxon>
        <taxon>Nematoda</taxon>
        <taxon>Chromadorea</taxon>
        <taxon>Rhabditida</taxon>
        <taxon>Rhabditina</taxon>
        <taxon>Rhabditomorpha</taxon>
        <taxon>Strongyloidea</taxon>
        <taxon>Ancylostomatidae</taxon>
        <taxon>Ancylostomatinae</taxon>
        <taxon>Ancylostoma</taxon>
    </lineage>
</organism>
<keyword evidence="4" id="KW-1185">Reference proteome</keyword>
<dbReference type="InterPro" id="IPR033116">
    <property type="entry name" value="TRYPSIN_SER"/>
</dbReference>
<dbReference type="InterPro" id="IPR043504">
    <property type="entry name" value="Peptidase_S1_PA_chymotrypsin"/>
</dbReference>
<dbReference type="PANTHER" id="PTHR24260:SF132">
    <property type="entry name" value="PEPTIDASE S1 DOMAIN-CONTAINING PROTEIN"/>
    <property type="match status" value="1"/>
</dbReference>
<proteinExistence type="predicted"/>
<evidence type="ECO:0000313" key="4">
    <source>
        <dbReference type="Proteomes" id="UP000252519"/>
    </source>
</evidence>
<dbReference type="SMART" id="SM00020">
    <property type="entry name" value="Tryp_SPc"/>
    <property type="match status" value="1"/>
</dbReference>
<name>A0A368HAK6_ANCCA</name>
<evidence type="ECO:0000259" key="2">
    <source>
        <dbReference type="PROSITE" id="PS50240"/>
    </source>
</evidence>
<accession>A0A368HAK6</accession>
<gene>
    <name evidence="3" type="ORF">ANCCAN_01389</name>
</gene>
<reference evidence="3 4" key="1">
    <citation type="submission" date="2014-10" db="EMBL/GenBank/DDBJ databases">
        <title>Draft genome of the hookworm Ancylostoma caninum.</title>
        <authorList>
            <person name="Mitreva M."/>
        </authorList>
    </citation>
    <scope>NUCLEOTIDE SEQUENCE [LARGE SCALE GENOMIC DNA]</scope>
    <source>
        <strain evidence="3 4">Baltimore</strain>
    </source>
</reference>
<feature type="domain" description="Peptidase S1" evidence="2">
    <location>
        <begin position="1"/>
        <end position="191"/>
    </location>
</feature>
<protein>
    <submittedName>
        <fullName evidence="3">Trypsin</fullName>
    </submittedName>
</protein>
<dbReference type="Proteomes" id="UP000252519">
    <property type="component" value="Unassembled WGS sequence"/>
</dbReference>
<dbReference type="PANTHER" id="PTHR24260">
    <property type="match status" value="1"/>
</dbReference>
<dbReference type="GO" id="GO:0004252">
    <property type="term" value="F:serine-type endopeptidase activity"/>
    <property type="evidence" value="ECO:0007669"/>
    <property type="project" value="InterPro"/>
</dbReference>
<dbReference type="InterPro" id="IPR001254">
    <property type="entry name" value="Trypsin_dom"/>
</dbReference>
<dbReference type="Pfam" id="PF00089">
    <property type="entry name" value="Trypsin"/>
    <property type="match status" value="1"/>
</dbReference>
<evidence type="ECO:0000256" key="1">
    <source>
        <dbReference type="SAM" id="MobiDB-lite"/>
    </source>
</evidence>
<dbReference type="OrthoDB" id="5858144at2759"/>
<dbReference type="PROSITE" id="PS00135">
    <property type="entry name" value="TRYPSIN_SER"/>
    <property type="match status" value="1"/>
</dbReference>
<dbReference type="InterPro" id="IPR051333">
    <property type="entry name" value="CLIP_Serine_Protease"/>
</dbReference>
<sequence length="225" mass="24486">MRNPEEILVAIGISKEDINSGSTSKNFKALHNVSKVIVHNYDICQENNDLALIELSRNISEAHSTPICMPNENLQLHGVLYASGSGIDPGLPRTLTDPYRISRGQQVVAQKYHGTDESSHKILTLTFSKSPQGGDSGGPLFQVDEADVHTLVGITSNGLPGEIRQSDHGQNSLAIYTDVRGFLDWICKYSGVCPIEDTGSEEESSPNPPNAKRKDEAKLAYTINV</sequence>
<dbReference type="STRING" id="29170.A0A368HAK6"/>
<dbReference type="EMBL" id="JOJR01000007">
    <property type="protein sequence ID" value="RCN52347.1"/>
    <property type="molecule type" value="Genomic_DNA"/>
</dbReference>
<dbReference type="AlphaFoldDB" id="A0A368HAK6"/>